<keyword evidence="3" id="KW-1185">Reference proteome</keyword>
<sequence>MRLPTIVLVGFALLLPAIATPVPSAAVEELNATDISIASSALPPHIYPEFCWIPGAQPVACQVLPQYQGACAYHYGLMNGLKGIRMPDNQFCMVSSDTACSKDSIILGTTEDIKAAGVNFLVLSTWCYDITKGPVKFPPQTKRSINGIESGSSFDSKTTAKFLGATASHQDEGLVILDHAPHTSGTTEKMQSIAARG</sequence>
<dbReference type="EMBL" id="CP042200">
    <property type="protein sequence ID" value="QDS76894.1"/>
    <property type="molecule type" value="Genomic_DNA"/>
</dbReference>
<evidence type="ECO:0000256" key="1">
    <source>
        <dbReference type="SAM" id="SignalP"/>
    </source>
</evidence>
<dbReference type="AlphaFoldDB" id="A0A517LMQ1"/>
<evidence type="ECO:0000313" key="2">
    <source>
        <dbReference type="EMBL" id="QDS76894.1"/>
    </source>
</evidence>
<accession>A0A517LMQ1</accession>
<proteinExistence type="predicted"/>
<name>A0A517LMQ1_9PEZI</name>
<feature type="signal peptide" evidence="1">
    <location>
        <begin position="1"/>
        <end position="19"/>
    </location>
</feature>
<feature type="chain" id="PRO_5021803748" evidence="1">
    <location>
        <begin position="20"/>
        <end position="197"/>
    </location>
</feature>
<dbReference type="OrthoDB" id="10579865at2759"/>
<reference evidence="2 3" key="1">
    <citation type="submission" date="2019-07" db="EMBL/GenBank/DDBJ databases">
        <title>Finished genome of Venturia effusa.</title>
        <authorList>
            <person name="Young C.A."/>
            <person name="Cox M.P."/>
            <person name="Ganley A.R.D."/>
            <person name="David W.J."/>
        </authorList>
    </citation>
    <scope>NUCLEOTIDE SEQUENCE [LARGE SCALE GENOMIC DNA]</scope>
    <source>
        <strain evidence="3">albino</strain>
    </source>
</reference>
<protein>
    <submittedName>
        <fullName evidence="2">Uncharacterized protein</fullName>
    </submittedName>
</protein>
<evidence type="ECO:0000313" key="3">
    <source>
        <dbReference type="Proteomes" id="UP000316270"/>
    </source>
</evidence>
<gene>
    <name evidence="2" type="ORF">FKW77_003979</name>
</gene>
<dbReference type="Proteomes" id="UP000316270">
    <property type="component" value="Chromosome 16"/>
</dbReference>
<keyword evidence="1" id="KW-0732">Signal</keyword>
<organism evidence="2 3">
    <name type="scientific">Venturia effusa</name>
    <dbReference type="NCBI Taxonomy" id="50376"/>
    <lineage>
        <taxon>Eukaryota</taxon>
        <taxon>Fungi</taxon>
        <taxon>Dikarya</taxon>
        <taxon>Ascomycota</taxon>
        <taxon>Pezizomycotina</taxon>
        <taxon>Dothideomycetes</taxon>
        <taxon>Pleosporomycetidae</taxon>
        <taxon>Venturiales</taxon>
        <taxon>Venturiaceae</taxon>
        <taxon>Venturia</taxon>
    </lineage>
</organism>